<dbReference type="PROSITE" id="PS00383">
    <property type="entry name" value="TYR_PHOSPHATASE_1"/>
    <property type="match status" value="1"/>
</dbReference>
<comment type="catalytic activity">
    <reaction evidence="5">
        <text>3,5-bis(diphospho)-1D-myo-inositol 1,2,4,6-tetrakisphosphate + H2O = 3-diphospho-1D-myo-inositol 1,2,4,5,6-pentakisphosphate + phosphate + 2 H(+)</text>
        <dbReference type="Rhea" id="RHEA:56312"/>
        <dbReference type="ChEBI" id="CHEBI:15377"/>
        <dbReference type="ChEBI" id="CHEBI:15378"/>
        <dbReference type="ChEBI" id="CHEBI:43474"/>
        <dbReference type="ChEBI" id="CHEBI:140372"/>
        <dbReference type="ChEBI" id="CHEBI:140374"/>
        <dbReference type="EC" id="3.6.1.52"/>
    </reaction>
    <physiologicalReaction direction="left-to-right" evidence="5">
        <dbReference type="Rhea" id="RHEA:56313"/>
    </physiologicalReaction>
</comment>
<dbReference type="EMBL" id="LN733663">
    <property type="protein sequence ID" value="CEP17407.1"/>
    <property type="molecule type" value="Genomic_DNA"/>
</dbReference>
<reference evidence="9 10" key="1">
    <citation type="submission" date="2014-09" db="EMBL/GenBank/DDBJ databases">
        <authorList>
            <person name="Ellenberger Sabrina"/>
        </authorList>
    </citation>
    <scope>NUCLEOTIDE SEQUENCE [LARGE SCALE GENOMIC DNA]</scope>
    <source>
        <strain evidence="9 10">CBS 412.66</strain>
    </source>
</reference>
<dbReference type="InterPro" id="IPR029021">
    <property type="entry name" value="Prot-tyrosine_phosphatase-like"/>
</dbReference>
<dbReference type="SUPFAM" id="SSF52799">
    <property type="entry name" value="(Phosphotyrosine protein) phosphatases II"/>
    <property type="match status" value="1"/>
</dbReference>
<accession>A0A0B7NJ14</accession>
<evidence type="ECO:0000256" key="7">
    <source>
        <dbReference type="ARBA" id="ARBA00048424"/>
    </source>
</evidence>
<dbReference type="FunFam" id="3.90.190.10:FF:000024">
    <property type="entry name" value="probable tyrosine-protein phosphatase At1g05000"/>
    <property type="match status" value="1"/>
</dbReference>
<dbReference type="PRINTS" id="PR01911">
    <property type="entry name" value="PFDSPHPHTASE"/>
</dbReference>
<feature type="domain" description="Tyrosine-protein phosphatase" evidence="8">
    <location>
        <begin position="91"/>
        <end position="243"/>
    </location>
</feature>
<dbReference type="GO" id="GO:0016791">
    <property type="term" value="F:phosphatase activity"/>
    <property type="evidence" value="ECO:0007669"/>
    <property type="project" value="InterPro"/>
</dbReference>
<name>A0A0B7NJ14_9FUNG</name>
<dbReference type="Gene3D" id="3.90.190.10">
    <property type="entry name" value="Protein tyrosine phosphatase superfamily"/>
    <property type="match status" value="1"/>
</dbReference>
<comment type="catalytic activity">
    <reaction evidence="4">
        <text>5-diphospho-1D-myo-inositol 1,2,3,4,6-pentakisphosphate + H2O = 1D-myo-inositol hexakisphosphate + phosphate + H(+)</text>
        <dbReference type="Rhea" id="RHEA:22384"/>
        <dbReference type="ChEBI" id="CHEBI:15377"/>
        <dbReference type="ChEBI" id="CHEBI:15378"/>
        <dbReference type="ChEBI" id="CHEBI:43474"/>
        <dbReference type="ChEBI" id="CHEBI:58130"/>
        <dbReference type="ChEBI" id="CHEBI:58628"/>
        <dbReference type="EC" id="3.6.1.52"/>
    </reaction>
    <physiologicalReaction direction="left-to-right" evidence="4">
        <dbReference type="Rhea" id="RHEA:22385"/>
    </physiologicalReaction>
</comment>
<dbReference type="PANTHER" id="PTHR31126:SF48">
    <property type="entry name" value="INOSITOL PHOSPHATASE SIW14"/>
    <property type="match status" value="1"/>
</dbReference>
<evidence type="ECO:0000256" key="1">
    <source>
        <dbReference type="ARBA" id="ARBA00012527"/>
    </source>
</evidence>
<dbReference type="AlphaFoldDB" id="A0A0B7NJ14"/>
<dbReference type="STRING" id="35722.A0A0B7NJ14"/>
<keyword evidence="2" id="KW-0378">Hydrolase</keyword>
<proteinExistence type="inferred from homology"/>
<dbReference type="GO" id="GO:0052840">
    <property type="term" value="F:inositol diphosphate tetrakisphosphate diphosphatase activity"/>
    <property type="evidence" value="ECO:0007669"/>
    <property type="project" value="TreeGrafter"/>
</dbReference>
<sequence>MKSSIKAMQNELSSSDLTKASLLTIIIVDTRRNMTDKASEEISNATTTTLEETAVASVPKPLTDPNWSVLDTFNMQDDTELFEEALIPPENFNMVCEHVYRSSFPKKKHYKFLEKLKLKSVLTLILEEYPEQNMKFLEERNIQFLQFGIAGNKEPFVQIPEDKISAALAALLDKRNHPILIHCNKGKHRTGCLVGCLRKIQNWSHTSIFDEYRRFSHPKSRSMDQQFIELYDAKQVWPLVDRRYLPNWPTLADPFY</sequence>
<dbReference type="InterPro" id="IPR020422">
    <property type="entry name" value="TYR_PHOSPHATASE_DUAL_dom"/>
</dbReference>
<evidence type="ECO:0000259" key="8">
    <source>
        <dbReference type="PROSITE" id="PS50054"/>
    </source>
</evidence>
<dbReference type="GO" id="GO:0005737">
    <property type="term" value="C:cytoplasm"/>
    <property type="evidence" value="ECO:0007669"/>
    <property type="project" value="TreeGrafter"/>
</dbReference>
<evidence type="ECO:0000256" key="5">
    <source>
        <dbReference type="ARBA" id="ARBA00047562"/>
    </source>
</evidence>
<evidence type="ECO:0000256" key="4">
    <source>
        <dbReference type="ARBA" id="ARBA00047342"/>
    </source>
</evidence>
<dbReference type="PANTHER" id="PTHR31126">
    <property type="entry name" value="TYROSINE-PROTEIN PHOSPHATASE"/>
    <property type="match status" value="1"/>
</dbReference>
<keyword evidence="10" id="KW-1185">Reference proteome</keyword>
<dbReference type="PROSITE" id="PS50054">
    <property type="entry name" value="TYR_PHOSPHATASE_DUAL"/>
    <property type="match status" value="1"/>
</dbReference>
<dbReference type="InterPro" id="IPR016130">
    <property type="entry name" value="Tyr_Pase_AS"/>
</dbReference>
<dbReference type="Proteomes" id="UP000054107">
    <property type="component" value="Unassembled WGS sequence"/>
</dbReference>
<evidence type="ECO:0000256" key="2">
    <source>
        <dbReference type="ARBA" id="ARBA00022801"/>
    </source>
</evidence>
<gene>
    <name evidence="9" type="primary">PARPA_11703.1 scaffold 44482</name>
</gene>
<dbReference type="EC" id="3.6.1.52" evidence="1"/>
<protein>
    <recommendedName>
        <fullName evidence="1">diphosphoinositol-polyphosphate diphosphatase</fullName>
        <ecNumber evidence="1">3.6.1.52</ecNumber>
    </recommendedName>
</protein>
<evidence type="ECO:0000256" key="6">
    <source>
        <dbReference type="ARBA" id="ARBA00047927"/>
    </source>
</evidence>
<evidence type="ECO:0000313" key="9">
    <source>
        <dbReference type="EMBL" id="CEP17407.1"/>
    </source>
</evidence>
<dbReference type="Pfam" id="PF03162">
    <property type="entry name" value="Y_phosphatase2"/>
    <property type="match status" value="1"/>
</dbReference>
<evidence type="ECO:0000313" key="10">
    <source>
        <dbReference type="Proteomes" id="UP000054107"/>
    </source>
</evidence>
<comment type="similarity">
    <text evidence="3">Belongs to the protein-tyrosine phosphatase family. Atypical dual-specificity phosphatase Siw14-like subfamily.</text>
</comment>
<dbReference type="InterPro" id="IPR020428">
    <property type="entry name" value="PFA-DSPs"/>
</dbReference>
<evidence type="ECO:0000256" key="3">
    <source>
        <dbReference type="ARBA" id="ARBA00044949"/>
    </source>
</evidence>
<comment type="catalytic activity">
    <reaction evidence="7">
        <text>6-diphospho-1D-myo-inositol pentakisphosphate + H2O = 1D-myo-inositol hexakisphosphate + phosphate + H(+)</text>
        <dbReference type="Rhea" id="RHEA:79703"/>
        <dbReference type="ChEBI" id="CHEBI:15377"/>
        <dbReference type="ChEBI" id="CHEBI:15378"/>
        <dbReference type="ChEBI" id="CHEBI:43474"/>
        <dbReference type="ChEBI" id="CHEBI:58130"/>
        <dbReference type="ChEBI" id="CHEBI:230534"/>
        <dbReference type="EC" id="3.6.1.52"/>
    </reaction>
    <physiologicalReaction direction="left-to-right" evidence="7">
        <dbReference type="Rhea" id="RHEA:79704"/>
    </physiologicalReaction>
</comment>
<dbReference type="InterPro" id="IPR004861">
    <property type="entry name" value="Siw14-like"/>
</dbReference>
<comment type="catalytic activity">
    <reaction evidence="6">
        <text>1,5-bis(diphospho)-1D-myo-inositol 2,3,4,6-tetrakisphosphate + H2O = 1-diphospho-1D-myo-inositol 2,3,4,5,6-pentakisphosphate + phosphate + 2 H(+)</text>
        <dbReference type="Rhea" id="RHEA:79699"/>
        <dbReference type="ChEBI" id="CHEBI:15377"/>
        <dbReference type="ChEBI" id="CHEBI:15378"/>
        <dbReference type="ChEBI" id="CHEBI:43474"/>
        <dbReference type="ChEBI" id="CHEBI:74946"/>
        <dbReference type="ChEBI" id="CHEBI:77983"/>
        <dbReference type="EC" id="3.6.1.52"/>
    </reaction>
    <physiologicalReaction direction="left-to-right" evidence="6">
        <dbReference type="Rhea" id="RHEA:79700"/>
    </physiologicalReaction>
</comment>
<organism evidence="9 10">
    <name type="scientific">Parasitella parasitica</name>
    <dbReference type="NCBI Taxonomy" id="35722"/>
    <lineage>
        <taxon>Eukaryota</taxon>
        <taxon>Fungi</taxon>
        <taxon>Fungi incertae sedis</taxon>
        <taxon>Mucoromycota</taxon>
        <taxon>Mucoromycotina</taxon>
        <taxon>Mucoromycetes</taxon>
        <taxon>Mucorales</taxon>
        <taxon>Mucorineae</taxon>
        <taxon>Mucoraceae</taxon>
        <taxon>Parasitella</taxon>
    </lineage>
</organism>
<dbReference type="CDD" id="cd14528">
    <property type="entry name" value="PFA-DSP_Siw14"/>
    <property type="match status" value="1"/>
</dbReference>
<dbReference type="OrthoDB" id="6375174at2759"/>